<feature type="transmembrane region" description="Helical" evidence="12">
    <location>
        <begin position="125"/>
        <end position="148"/>
    </location>
</feature>
<comment type="similarity">
    <text evidence="2 11">Belongs to the sodium:solute symporter (SSF) (TC 2.A.21) family.</text>
</comment>
<feature type="transmembrane region" description="Helical" evidence="12">
    <location>
        <begin position="395"/>
        <end position="415"/>
    </location>
</feature>
<gene>
    <name evidence="13" type="ORF">HHX25_04870</name>
</gene>
<feature type="transmembrane region" description="Helical" evidence="12">
    <location>
        <begin position="370"/>
        <end position="389"/>
    </location>
</feature>
<dbReference type="PROSITE" id="PS50283">
    <property type="entry name" value="NA_SOLUT_SYMP_3"/>
    <property type="match status" value="1"/>
</dbReference>
<keyword evidence="14" id="KW-1185">Reference proteome</keyword>
<feature type="transmembrane region" description="Helical" evidence="12">
    <location>
        <begin position="273"/>
        <end position="295"/>
    </location>
</feature>
<name>A0ABX1RUY5_9FLAO</name>
<dbReference type="PANTHER" id="PTHR42985:SF40">
    <property type="entry name" value="LD47995P-RELATED"/>
    <property type="match status" value="1"/>
</dbReference>
<feature type="transmembrane region" description="Helical" evidence="12">
    <location>
        <begin position="545"/>
        <end position="564"/>
    </location>
</feature>
<keyword evidence="6 12" id="KW-1133">Transmembrane helix</keyword>
<evidence type="ECO:0000313" key="13">
    <source>
        <dbReference type="EMBL" id="NMH86825.1"/>
    </source>
</evidence>
<keyword evidence="5 12" id="KW-0812">Transmembrane</keyword>
<evidence type="ECO:0000256" key="9">
    <source>
        <dbReference type="ARBA" id="ARBA00023136"/>
    </source>
</evidence>
<keyword evidence="8" id="KW-0406">Ion transport</keyword>
<evidence type="ECO:0000256" key="6">
    <source>
        <dbReference type="ARBA" id="ARBA00022989"/>
    </source>
</evidence>
<keyword evidence="4" id="KW-1003">Cell membrane</keyword>
<accession>A0ABX1RUY5</accession>
<dbReference type="EMBL" id="JABBHF010000002">
    <property type="protein sequence ID" value="NMH86825.1"/>
    <property type="molecule type" value="Genomic_DNA"/>
</dbReference>
<feature type="transmembrane region" description="Helical" evidence="12">
    <location>
        <begin position="43"/>
        <end position="65"/>
    </location>
</feature>
<feature type="transmembrane region" description="Helical" evidence="12">
    <location>
        <begin position="518"/>
        <end position="539"/>
    </location>
</feature>
<comment type="caution">
    <text evidence="13">The sequence shown here is derived from an EMBL/GenBank/DDBJ whole genome shotgun (WGS) entry which is preliminary data.</text>
</comment>
<feature type="transmembrane region" description="Helical" evidence="12">
    <location>
        <begin position="6"/>
        <end position="23"/>
    </location>
</feature>
<evidence type="ECO:0000256" key="7">
    <source>
        <dbReference type="ARBA" id="ARBA00023053"/>
    </source>
</evidence>
<evidence type="ECO:0000256" key="5">
    <source>
        <dbReference type="ARBA" id="ARBA00022692"/>
    </source>
</evidence>
<evidence type="ECO:0000256" key="2">
    <source>
        <dbReference type="ARBA" id="ARBA00006434"/>
    </source>
</evidence>
<dbReference type="InterPro" id="IPR038377">
    <property type="entry name" value="Na/Glc_symporter_sf"/>
</dbReference>
<feature type="transmembrane region" description="Helical" evidence="12">
    <location>
        <begin position="71"/>
        <end position="92"/>
    </location>
</feature>
<proteinExistence type="inferred from homology"/>
<dbReference type="RefSeq" id="WP_169670732.1">
    <property type="nucleotide sequence ID" value="NZ_JABBHF010000002.1"/>
</dbReference>
<evidence type="ECO:0000256" key="10">
    <source>
        <dbReference type="ARBA" id="ARBA00023201"/>
    </source>
</evidence>
<dbReference type="InterPro" id="IPR001734">
    <property type="entry name" value="Na/solute_symporter"/>
</dbReference>
<feature type="transmembrane region" description="Helical" evidence="12">
    <location>
        <begin position="467"/>
        <end position="487"/>
    </location>
</feature>
<evidence type="ECO:0000256" key="3">
    <source>
        <dbReference type="ARBA" id="ARBA00022448"/>
    </source>
</evidence>
<feature type="transmembrane region" description="Helical" evidence="12">
    <location>
        <begin position="235"/>
        <end position="253"/>
    </location>
</feature>
<evidence type="ECO:0000256" key="4">
    <source>
        <dbReference type="ARBA" id="ARBA00022475"/>
    </source>
</evidence>
<protein>
    <submittedName>
        <fullName evidence="13">Na+:solute symporter</fullName>
    </submittedName>
</protein>
<evidence type="ECO:0000256" key="12">
    <source>
        <dbReference type="SAM" id="Phobius"/>
    </source>
</evidence>
<evidence type="ECO:0000256" key="11">
    <source>
        <dbReference type="RuleBase" id="RU362091"/>
    </source>
</evidence>
<keyword evidence="7" id="KW-0915">Sodium</keyword>
<keyword evidence="10" id="KW-0739">Sodium transport</keyword>
<dbReference type="InterPro" id="IPR051163">
    <property type="entry name" value="Sodium:Solute_Symporter_SSF"/>
</dbReference>
<feature type="transmembrane region" description="Helical" evidence="12">
    <location>
        <begin position="422"/>
        <end position="447"/>
    </location>
</feature>
<evidence type="ECO:0000313" key="14">
    <source>
        <dbReference type="Proteomes" id="UP000746690"/>
    </source>
</evidence>
<evidence type="ECO:0000256" key="1">
    <source>
        <dbReference type="ARBA" id="ARBA00004651"/>
    </source>
</evidence>
<sequence>MQQVDYIVIILYAIGIVAAGMVFSGKMKSSKDMFAAGGKSPWWVSGLSAFMTCFSAGTFVIWGGIAYKYGVVAIVINLCYGVAALLVGRWIAGVWRKAGVNSASEFLQARYGSSIVQFYTWVKGLLVMFVTGGSIYALSKVVCALMPLSEGHFLADPTTGYLSVPITSIIVCIIVVIIAFSGGLWAVLVTDVLQFIILSVSVIFVIPLIFGEVGGISSFIENVPEGFLSPVVEEYSWWFMIGWVTINFVAMGGEWAFVQRYVCVPKAKDAKKVAYLIGGLYIISPIFWMIPPLVYRVINPNADTEQAYILACQKVLPTGMIGLMIAAMASATASMATTRLNVFAGSFTEIYQRIKGHTVSEKQVVNVGRIVTIILGGIVLTGALLIPLYGYTNFIIDINTLLYIPLILPSIWGLFSKKISLWAVWVTTITGFISAYIIKFALVGDGFLTHVELFKPMVNWIADNSRITDMLSGIIVPLIMLLAFEIFSKKENEGWAKALSLKKQFETQKASTASLMPLKMIAITIFIIALAIAILALVNDEHKKLMFSFSIALAVIAYIAFKYFTKAKKALSLTD</sequence>
<organism evidence="13 14">
    <name type="scientific">Flavivirga algicola</name>
    <dbReference type="NCBI Taxonomy" id="2729136"/>
    <lineage>
        <taxon>Bacteria</taxon>
        <taxon>Pseudomonadati</taxon>
        <taxon>Bacteroidota</taxon>
        <taxon>Flavobacteriia</taxon>
        <taxon>Flavobacteriales</taxon>
        <taxon>Flavobacteriaceae</taxon>
        <taxon>Flavivirga</taxon>
    </lineage>
</organism>
<dbReference type="PANTHER" id="PTHR42985">
    <property type="entry name" value="SODIUM-COUPLED MONOCARBOXYLATE TRANSPORTER"/>
    <property type="match status" value="1"/>
</dbReference>
<dbReference type="Proteomes" id="UP000746690">
    <property type="component" value="Unassembled WGS sequence"/>
</dbReference>
<reference evidence="13 14" key="1">
    <citation type="submission" date="2020-04" db="EMBL/GenBank/DDBJ databases">
        <title>A Flavivirga sp. nov.</title>
        <authorList>
            <person name="Sun X."/>
        </authorList>
    </citation>
    <scope>NUCLEOTIDE SEQUENCE [LARGE SCALE GENOMIC DNA]</scope>
    <source>
        <strain evidence="13 14">Y03</strain>
    </source>
</reference>
<keyword evidence="9 12" id="KW-0472">Membrane</keyword>
<feature type="transmembrane region" description="Helical" evidence="12">
    <location>
        <begin position="195"/>
        <end position="220"/>
    </location>
</feature>
<keyword evidence="3" id="KW-0813">Transport</keyword>
<dbReference type="Gene3D" id="1.20.1730.10">
    <property type="entry name" value="Sodium/glucose cotransporter"/>
    <property type="match status" value="1"/>
</dbReference>
<evidence type="ECO:0000256" key="8">
    <source>
        <dbReference type="ARBA" id="ARBA00023065"/>
    </source>
</evidence>
<feature type="transmembrane region" description="Helical" evidence="12">
    <location>
        <begin position="160"/>
        <end position="188"/>
    </location>
</feature>
<dbReference type="Pfam" id="PF00474">
    <property type="entry name" value="SSF"/>
    <property type="match status" value="1"/>
</dbReference>
<comment type="subcellular location">
    <subcellularLocation>
        <location evidence="1">Cell membrane</location>
        <topology evidence="1">Multi-pass membrane protein</topology>
    </subcellularLocation>
</comment>